<feature type="compositionally biased region" description="Polar residues" evidence="1">
    <location>
        <begin position="216"/>
        <end position="228"/>
    </location>
</feature>
<gene>
    <name evidence="2" type="ORF">G210_1455</name>
</gene>
<reference evidence="2 3" key="1">
    <citation type="submission" date="2013-02" db="EMBL/GenBank/DDBJ databases">
        <title>Genome sequence of Candida maltosa Xu316, a potential industrial strain for xylitol and ethanol production.</title>
        <authorList>
            <person name="Yu J."/>
            <person name="Wang Q."/>
            <person name="Geng X."/>
            <person name="Bao W."/>
            <person name="He P."/>
            <person name="Cai J."/>
        </authorList>
    </citation>
    <scope>NUCLEOTIDE SEQUENCE [LARGE SCALE GENOMIC DNA]</scope>
    <source>
        <strain evidence="3">Xu316</strain>
    </source>
</reference>
<evidence type="ECO:0000256" key="1">
    <source>
        <dbReference type="SAM" id="MobiDB-lite"/>
    </source>
</evidence>
<name>M3J7K7_CANMX</name>
<protein>
    <submittedName>
        <fullName evidence="2">Uncharacterized protein</fullName>
    </submittedName>
</protein>
<dbReference type="STRING" id="1245528.M3J7K7"/>
<feature type="compositionally biased region" description="Low complexity" evidence="1">
    <location>
        <begin position="12"/>
        <end position="45"/>
    </location>
</feature>
<organism evidence="2 3">
    <name type="scientific">Candida maltosa (strain Xu316)</name>
    <name type="common">Yeast</name>
    <dbReference type="NCBI Taxonomy" id="1245528"/>
    <lineage>
        <taxon>Eukaryota</taxon>
        <taxon>Fungi</taxon>
        <taxon>Dikarya</taxon>
        <taxon>Ascomycota</taxon>
        <taxon>Saccharomycotina</taxon>
        <taxon>Pichiomycetes</taxon>
        <taxon>Debaryomycetaceae</taxon>
        <taxon>Candida/Lodderomyces clade</taxon>
        <taxon>Candida</taxon>
    </lineage>
</organism>
<dbReference type="Proteomes" id="UP000011777">
    <property type="component" value="Unassembled WGS sequence"/>
</dbReference>
<feature type="region of interest" description="Disordered" evidence="1">
    <location>
        <begin position="1"/>
        <end position="49"/>
    </location>
</feature>
<proteinExistence type="predicted"/>
<dbReference type="AlphaFoldDB" id="M3J7K7"/>
<dbReference type="eggNOG" id="ENOG502RMCW">
    <property type="taxonomic scope" value="Eukaryota"/>
</dbReference>
<keyword evidence="3" id="KW-1185">Reference proteome</keyword>
<feature type="compositionally biased region" description="Polar residues" evidence="1">
    <location>
        <begin position="1"/>
        <end position="11"/>
    </location>
</feature>
<feature type="compositionally biased region" description="Low complexity" evidence="1">
    <location>
        <begin position="151"/>
        <end position="181"/>
    </location>
</feature>
<comment type="caution">
    <text evidence="2">The sequence shown here is derived from an EMBL/GenBank/DDBJ whole genome shotgun (WGS) entry which is preliminary data.</text>
</comment>
<dbReference type="EMBL" id="AOGT01001280">
    <property type="protein sequence ID" value="EMG48053.1"/>
    <property type="molecule type" value="Genomic_DNA"/>
</dbReference>
<evidence type="ECO:0000313" key="2">
    <source>
        <dbReference type="EMBL" id="EMG48053.1"/>
    </source>
</evidence>
<dbReference type="OrthoDB" id="5364312at2759"/>
<dbReference type="OMA" id="PETPSHY"/>
<evidence type="ECO:0000313" key="3">
    <source>
        <dbReference type="Proteomes" id="UP000011777"/>
    </source>
</evidence>
<feature type="region of interest" description="Disordered" evidence="1">
    <location>
        <begin position="212"/>
        <end position="247"/>
    </location>
</feature>
<accession>M3J7K7</accession>
<sequence length="316" mass="35154">MSQPGTKFNLYSNSSSSLDEPPSPTNLSSSNHSSNNNHNNNNNTHNRSDKFHKSIKKSLNKLAFTPPNYNSFSQPQSMSSSTYSDCDIFERTCSKLNILNNPETPSHYNLENYTSPILDSATEILSNNVPLDQVKLNCLCEEEAASGDQPNINNTNNNNSVKLNSSNNSSDNSDNSNGSNDTTHHNYPEPYFLRPRARSILSQTLISTLDHKKIQPSASTTGVPTLSSPPLAKRSLSYAGQTPHSKSKVDANTIDFFSFADMVNHEEEEQGFESEEEYIHNHDKPIEQPVSPREVHPIRRGSYVTTISAKDYIGRI</sequence>
<dbReference type="HOGENOM" id="CLU_054963_0_0_1"/>
<feature type="region of interest" description="Disordered" evidence="1">
    <location>
        <begin position="146"/>
        <end position="190"/>
    </location>
</feature>